<dbReference type="SUPFAM" id="SSF55874">
    <property type="entry name" value="ATPase domain of HSP90 chaperone/DNA topoisomerase II/histidine kinase"/>
    <property type="match status" value="1"/>
</dbReference>
<dbReference type="CDD" id="cd16917">
    <property type="entry name" value="HATPase_UhpB-NarQ-NarX-like"/>
    <property type="match status" value="1"/>
</dbReference>
<dbReference type="OrthoDB" id="3217947at2"/>
<dbReference type="Pfam" id="PF02518">
    <property type="entry name" value="HATPase_c"/>
    <property type="match status" value="1"/>
</dbReference>
<dbReference type="STRING" id="479431.Namu_2444"/>
<organism evidence="11 12">
    <name type="scientific">Nakamurella multipartita (strain ATCC 700099 / DSM 44233 / CIP 104796 / JCM 9543 / NBRC 105858 / Y-104)</name>
    <name type="common">Microsphaera multipartita</name>
    <dbReference type="NCBI Taxonomy" id="479431"/>
    <lineage>
        <taxon>Bacteria</taxon>
        <taxon>Bacillati</taxon>
        <taxon>Actinomycetota</taxon>
        <taxon>Actinomycetes</taxon>
        <taxon>Nakamurellales</taxon>
        <taxon>Nakamurellaceae</taxon>
        <taxon>Nakamurella</taxon>
    </lineage>
</organism>
<name>C8X6F9_NAKMY</name>
<dbReference type="InterPro" id="IPR005467">
    <property type="entry name" value="His_kinase_dom"/>
</dbReference>
<dbReference type="SMART" id="SM00387">
    <property type="entry name" value="HATPase_c"/>
    <property type="match status" value="1"/>
</dbReference>
<dbReference type="Proteomes" id="UP000002218">
    <property type="component" value="Chromosome"/>
</dbReference>
<keyword evidence="6 11" id="KW-0418">Kinase</keyword>
<dbReference type="AlphaFoldDB" id="C8X6F9"/>
<dbReference type="PROSITE" id="PS50109">
    <property type="entry name" value="HIS_KIN"/>
    <property type="match status" value="1"/>
</dbReference>
<dbReference type="Gene3D" id="1.20.5.1930">
    <property type="match status" value="1"/>
</dbReference>
<dbReference type="KEGG" id="nml:Namu_2444"/>
<evidence type="ECO:0000256" key="3">
    <source>
        <dbReference type="ARBA" id="ARBA00022553"/>
    </source>
</evidence>
<feature type="transmembrane region" description="Helical" evidence="9">
    <location>
        <begin position="7"/>
        <end position="29"/>
    </location>
</feature>
<dbReference type="PANTHER" id="PTHR24421">
    <property type="entry name" value="NITRATE/NITRITE SENSOR PROTEIN NARX-RELATED"/>
    <property type="match status" value="1"/>
</dbReference>
<accession>C8X6F9</accession>
<dbReference type="InterPro" id="IPR011712">
    <property type="entry name" value="Sig_transdc_His_kin_sub3_dim/P"/>
</dbReference>
<keyword evidence="7" id="KW-0067">ATP-binding</keyword>
<keyword evidence="9" id="KW-1133">Transmembrane helix</keyword>
<dbReference type="RefSeq" id="WP_015747703.1">
    <property type="nucleotide sequence ID" value="NC_013235.1"/>
</dbReference>
<dbReference type="eggNOG" id="COG4585">
    <property type="taxonomic scope" value="Bacteria"/>
</dbReference>
<keyword evidence="9" id="KW-0472">Membrane</keyword>
<evidence type="ECO:0000313" key="11">
    <source>
        <dbReference type="EMBL" id="ACV78814.1"/>
    </source>
</evidence>
<dbReference type="Gene3D" id="3.30.565.10">
    <property type="entry name" value="Histidine kinase-like ATPase, C-terminal domain"/>
    <property type="match status" value="1"/>
</dbReference>
<evidence type="ECO:0000256" key="7">
    <source>
        <dbReference type="ARBA" id="ARBA00022840"/>
    </source>
</evidence>
<evidence type="ECO:0000256" key="6">
    <source>
        <dbReference type="ARBA" id="ARBA00022777"/>
    </source>
</evidence>
<reference evidence="12" key="1">
    <citation type="submission" date="2009-09" db="EMBL/GenBank/DDBJ databases">
        <title>The complete genome of Nakamurella multipartita DSM 44233.</title>
        <authorList>
            <consortium name="US DOE Joint Genome Institute (JGI-PGF)"/>
            <person name="Lucas S."/>
            <person name="Copeland A."/>
            <person name="Lapidus A."/>
            <person name="Glavina del Rio T."/>
            <person name="Dalin E."/>
            <person name="Tice H."/>
            <person name="Bruce D."/>
            <person name="Goodwin L."/>
            <person name="Pitluck S."/>
            <person name="Kyrpides N."/>
            <person name="Mavromatis K."/>
            <person name="Ivanova N."/>
            <person name="Ovchinnikova G."/>
            <person name="Sims D."/>
            <person name="Meincke L."/>
            <person name="Brettin T."/>
            <person name="Detter J.C."/>
            <person name="Han C."/>
            <person name="Larimer F."/>
            <person name="Land M."/>
            <person name="Hauser L."/>
            <person name="Markowitz V."/>
            <person name="Cheng J.-F."/>
            <person name="Hugenholtz P."/>
            <person name="Woyke T."/>
            <person name="Wu D."/>
            <person name="Klenk H.-P."/>
            <person name="Eisen J.A."/>
        </authorList>
    </citation>
    <scope>NUCLEOTIDE SEQUENCE [LARGE SCALE GENOMIC DNA]</scope>
    <source>
        <strain evidence="12">ATCC 700099 / DSM 44233 / CIP 104796 / JCM 9543 / NBRC 105858 / Y-104</strain>
    </source>
</reference>
<dbReference type="InterPro" id="IPR050482">
    <property type="entry name" value="Sensor_HK_TwoCompSys"/>
</dbReference>
<dbReference type="GO" id="GO:0046983">
    <property type="term" value="F:protein dimerization activity"/>
    <property type="evidence" value="ECO:0007669"/>
    <property type="project" value="InterPro"/>
</dbReference>
<gene>
    <name evidence="11" type="ordered locus">Namu_2444</name>
</gene>
<dbReference type="GO" id="GO:0000155">
    <property type="term" value="F:phosphorelay sensor kinase activity"/>
    <property type="evidence" value="ECO:0007669"/>
    <property type="project" value="InterPro"/>
</dbReference>
<evidence type="ECO:0000256" key="5">
    <source>
        <dbReference type="ARBA" id="ARBA00022741"/>
    </source>
</evidence>
<evidence type="ECO:0000313" key="12">
    <source>
        <dbReference type="Proteomes" id="UP000002218"/>
    </source>
</evidence>
<evidence type="ECO:0000256" key="9">
    <source>
        <dbReference type="SAM" id="Phobius"/>
    </source>
</evidence>
<dbReference type="HOGENOM" id="CLU_000445_20_2_11"/>
<feature type="transmembrane region" description="Helical" evidence="9">
    <location>
        <begin position="41"/>
        <end position="59"/>
    </location>
</feature>
<protein>
    <recommendedName>
        <fullName evidence="2">histidine kinase</fullName>
        <ecNumber evidence="2">2.7.13.3</ecNumber>
    </recommendedName>
</protein>
<dbReference type="EC" id="2.7.13.3" evidence="2"/>
<keyword evidence="12" id="KW-1185">Reference proteome</keyword>
<evidence type="ECO:0000256" key="1">
    <source>
        <dbReference type="ARBA" id="ARBA00000085"/>
    </source>
</evidence>
<dbReference type="EMBL" id="CP001737">
    <property type="protein sequence ID" value="ACV78814.1"/>
    <property type="molecule type" value="Genomic_DNA"/>
</dbReference>
<evidence type="ECO:0000256" key="8">
    <source>
        <dbReference type="ARBA" id="ARBA00023012"/>
    </source>
</evidence>
<keyword evidence="5" id="KW-0547">Nucleotide-binding</keyword>
<dbReference type="InterPro" id="IPR003594">
    <property type="entry name" value="HATPase_dom"/>
</dbReference>
<dbReference type="InParanoid" id="C8X6F9"/>
<dbReference type="GO" id="GO:0005524">
    <property type="term" value="F:ATP binding"/>
    <property type="evidence" value="ECO:0007669"/>
    <property type="project" value="UniProtKB-KW"/>
</dbReference>
<proteinExistence type="predicted"/>
<dbReference type="GO" id="GO:0016020">
    <property type="term" value="C:membrane"/>
    <property type="evidence" value="ECO:0007669"/>
    <property type="project" value="InterPro"/>
</dbReference>
<feature type="domain" description="Histidine kinase" evidence="10">
    <location>
        <begin position="329"/>
        <end position="416"/>
    </location>
</feature>
<dbReference type="PANTHER" id="PTHR24421:SF10">
    <property type="entry name" value="NITRATE_NITRITE SENSOR PROTEIN NARQ"/>
    <property type="match status" value="1"/>
</dbReference>
<evidence type="ECO:0000256" key="2">
    <source>
        <dbReference type="ARBA" id="ARBA00012438"/>
    </source>
</evidence>
<keyword evidence="4" id="KW-0808">Transferase</keyword>
<dbReference type="InterPro" id="IPR036890">
    <property type="entry name" value="HATPase_C_sf"/>
</dbReference>
<keyword evidence="8" id="KW-0902">Two-component regulatory system</keyword>
<reference evidence="11 12" key="2">
    <citation type="journal article" date="2010" name="Stand. Genomic Sci.">
        <title>Complete genome sequence of Nakamurella multipartita type strain (Y-104).</title>
        <authorList>
            <person name="Tice H."/>
            <person name="Mayilraj S."/>
            <person name="Sims D."/>
            <person name="Lapidus A."/>
            <person name="Nolan M."/>
            <person name="Lucas S."/>
            <person name="Glavina Del Rio T."/>
            <person name="Copeland A."/>
            <person name="Cheng J.F."/>
            <person name="Meincke L."/>
            <person name="Bruce D."/>
            <person name="Goodwin L."/>
            <person name="Pitluck S."/>
            <person name="Ivanova N."/>
            <person name="Mavromatis K."/>
            <person name="Ovchinnikova G."/>
            <person name="Pati A."/>
            <person name="Chen A."/>
            <person name="Palaniappan K."/>
            <person name="Land M."/>
            <person name="Hauser L."/>
            <person name="Chang Y.J."/>
            <person name="Jeffries C.D."/>
            <person name="Detter J.C."/>
            <person name="Brettin T."/>
            <person name="Rohde M."/>
            <person name="Goker M."/>
            <person name="Bristow J."/>
            <person name="Eisen J.A."/>
            <person name="Markowitz V."/>
            <person name="Hugenholtz P."/>
            <person name="Kyrpides N.C."/>
            <person name="Klenk H.P."/>
            <person name="Chen F."/>
        </authorList>
    </citation>
    <scope>NUCLEOTIDE SEQUENCE [LARGE SCALE GENOMIC DNA]</scope>
    <source>
        <strain evidence="12">ATCC 700099 / DSM 44233 / CIP 104796 / JCM 9543 / NBRC 105858 / Y-104</strain>
    </source>
</reference>
<keyword evidence="9" id="KW-0812">Transmembrane</keyword>
<evidence type="ECO:0000256" key="4">
    <source>
        <dbReference type="ARBA" id="ARBA00022679"/>
    </source>
</evidence>
<comment type="catalytic activity">
    <reaction evidence="1">
        <text>ATP + protein L-histidine = ADP + protein N-phospho-L-histidine.</text>
        <dbReference type="EC" id="2.7.13.3"/>
    </reaction>
</comment>
<keyword evidence="3" id="KW-0597">Phosphoprotein</keyword>
<evidence type="ECO:0000259" key="10">
    <source>
        <dbReference type="PROSITE" id="PS50109"/>
    </source>
</evidence>
<dbReference type="Pfam" id="PF07730">
    <property type="entry name" value="HisKA_3"/>
    <property type="match status" value="1"/>
</dbReference>
<sequence length="425" mass="45072" precursor="true">MTARSVLARVATAVAVLAGVVAIYLAVLLVTGADRQQRPPVGSLVLATTVVALVLQPLYRSLGVWFRRRLAVRDPPLDLLRRLPRSVAAQVPADELPAHLVRVLAQGLRARRAELWLVVQGHSQLAAAWPAGDPPSGLRAEVHPIRHSGVEVARLHLFDPAAGRRSTVEQRLLAAAANQAGEVLVMLARQQGLRRQEADLAEQAERLRVARAAAVAAERAERRRIERDLHDGAQQQLIALGLALQLARRTADQAPDRCRQTLSAAADLAHRTAQELGRLSWSLYSAVTTASDLGAALQAAADRLPIAMTVTAAPPQAGRDLGPQCRMALYFVVLEAAQNAIKHAAAWSIQVRIEQAGDELRVSVTDDGRGFDPGASTAGTGLRQAAIRLGEVGGRLQVTSRPGAGSMLTATVPAAVPGAVSSVTP</sequence>